<dbReference type="AlphaFoldDB" id="A0A1H4NUC1"/>
<evidence type="ECO:0000313" key="1">
    <source>
        <dbReference type="EMBL" id="SEB98810.1"/>
    </source>
</evidence>
<accession>A0A1H4NUC1</accession>
<sequence length="281" mass="31688">MTKAANASASSIPCAWTTAEWRQGAALTRETALRLSLIDPSRTDEVPVVVTHDCDCFADAEREPEVEIIVCTVLQKADSGLRHTRSARRLHLRIASQDAYLALDAQRKLSLAKRELASEEPDKKWKLADGERKELARWLASRYNRASFPNDLVGQLNRIYKEFKKSAEQHGQDVLGIYMAFDPPGELESPGEECYELSITVVYDAYILSAVDDAENLRTKIEEMFRGEFFDGEIWVGIELNRCIAVPDTDFTLREVRTSFLYNFDYVSFASGLSSALPPTH</sequence>
<protein>
    <submittedName>
        <fullName evidence="1">Uncharacterized protein</fullName>
    </submittedName>
</protein>
<dbReference type="EMBL" id="FNSD01000001">
    <property type="protein sequence ID" value="SEB98810.1"/>
    <property type="molecule type" value="Genomic_DNA"/>
</dbReference>
<reference evidence="1 2" key="1">
    <citation type="submission" date="2016-10" db="EMBL/GenBank/DDBJ databases">
        <authorList>
            <person name="de Groot N.N."/>
        </authorList>
    </citation>
    <scope>NUCLEOTIDE SEQUENCE [LARGE SCALE GENOMIC DNA]</scope>
    <source>
        <strain evidence="1 2">AB35.6</strain>
    </source>
</reference>
<organism evidence="1 2">
    <name type="scientific">Terriglobus roseus</name>
    <dbReference type="NCBI Taxonomy" id="392734"/>
    <lineage>
        <taxon>Bacteria</taxon>
        <taxon>Pseudomonadati</taxon>
        <taxon>Acidobacteriota</taxon>
        <taxon>Terriglobia</taxon>
        <taxon>Terriglobales</taxon>
        <taxon>Acidobacteriaceae</taxon>
        <taxon>Terriglobus</taxon>
    </lineage>
</organism>
<proteinExistence type="predicted"/>
<name>A0A1H4NUC1_9BACT</name>
<dbReference type="Proteomes" id="UP000182409">
    <property type="component" value="Unassembled WGS sequence"/>
</dbReference>
<dbReference type="RefSeq" id="WP_074654219.1">
    <property type="nucleotide sequence ID" value="NZ_FNSD01000001.1"/>
</dbReference>
<dbReference type="OrthoDB" id="583587at2"/>
<evidence type="ECO:0000313" key="2">
    <source>
        <dbReference type="Proteomes" id="UP000182409"/>
    </source>
</evidence>
<gene>
    <name evidence="1" type="ORF">SAMN05443244_2358</name>
</gene>